<name>A0A8H4Q9U6_9HYPO</name>
<sequence length="607" mass="67468">MKLPSTADRPVVLLGGGVLGRRVAATWAASGYKVHIRDPSEDQRKSALQFCQENLTEFPGGKKGVKSGEVLAFEDLAEAVKNAWLVIEAVPEKLSIKISTFADLEKFAPEDAILCTNSSSYKSREMVEDRKDSTKQRVLNMHYYMPPDNMIVELMTCSKTDPAIFPFLVEKCKAVGLHPYVARVESTGLIFNRMWAAIKRESLYILAEGVATPEELDGLWMEMWGGTSGPALRMDTVGLDTVSMIEQHYIDERGLPDTPIKFLNKYIQEGRLGMKSTKGGLYPPTAKTNGHANSGDDSLLYFLDIGLGHTKDPFTTGRVLVGSPDGRPLKELVKNMALPDGIGVSKKAGKIFWTNMGIPYENDGSIFSCNLDGSDVKEVIPKGKVHTPKQMYLDQKNEKIYFSDREGLAVWRANYDGSNQEMIIKTGDWKKEAETNDQTRWCVGITVSPSTGKFYWTQKGPSKSNHGRIFRANIDMPSGSTPENRKDIECLFQRLPECIDLEVDETNNFLYWTDRGELPFGNTINRVDLSKLKPAQGNAMSLPGKDYEIITRNLHEPIGLSLDLKNKRIYSCDLGGAVYMTDLDGGNKRKIYGSGEASFSGLVHVPV</sequence>
<dbReference type="InterPro" id="IPR011042">
    <property type="entry name" value="6-blade_b-propeller_TolB-like"/>
</dbReference>
<dbReference type="InterPro" id="IPR013328">
    <property type="entry name" value="6PGD_dom2"/>
</dbReference>
<dbReference type="AlphaFoldDB" id="A0A8H4Q9U6"/>
<dbReference type="GO" id="GO:0070403">
    <property type="term" value="F:NAD+ binding"/>
    <property type="evidence" value="ECO:0007669"/>
    <property type="project" value="InterPro"/>
</dbReference>
<dbReference type="Gene3D" id="3.40.50.720">
    <property type="entry name" value="NAD(P)-binding Rossmann-like Domain"/>
    <property type="match status" value="1"/>
</dbReference>
<accession>A0A8H4Q9U6</accession>
<evidence type="ECO:0000313" key="4">
    <source>
        <dbReference type="EMBL" id="KAF4591845.1"/>
    </source>
</evidence>
<dbReference type="InterPro" id="IPR008927">
    <property type="entry name" value="6-PGluconate_DH-like_C_sf"/>
</dbReference>
<dbReference type="Pfam" id="PF00725">
    <property type="entry name" value="3HCDH"/>
    <property type="match status" value="1"/>
</dbReference>
<feature type="domain" description="3-hydroxyacyl-CoA dehydrogenase C-terminal" evidence="2">
    <location>
        <begin position="188"/>
        <end position="280"/>
    </location>
</feature>
<evidence type="ECO:0000259" key="2">
    <source>
        <dbReference type="Pfam" id="PF00725"/>
    </source>
</evidence>
<dbReference type="Proteomes" id="UP000562929">
    <property type="component" value="Unassembled WGS sequence"/>
</dbReference>
<proteinExistence type="predicted"/>
<evidence type="ECO:0000256" key="1">
    <source>
        <dbReference type="ARBA" id="ARBA00023002"/>
    </source>
</evidence>
<dbReference type="InterPro" id="IPR006176">
    <property type="entry name" value="3-OHacyl-CoA_DH_NAD-bd"/>
</dbReference>
<feature type="domain" description="3-hydroxyacyl-CoA dehydrogenase NAD binding" evidence="3">
    <location>
        <begin position="11"/>
        <end position="181"/>
    </location>
</feature>
<dbReference type="EMBL" id="JAACLJ010000002">
    <property type="protein sequence ID" value="KAF4591845.1"/>
    <property type="molecule type" value="Genomic_DNA"/>
</dbReference>
<dbReference type="SUPFAM" id="SSF48179">
    <property type="entry name" value="6-phosphogluconate dehydrogenase C-terminal domain-like"/>
    <property type="match status" value="1"/>
</dbReference>
<keyword evidence="5" id="KW-1185">Reference proteome</keyword>
<dbReference type="SUPFAM" id="SSF63825">
    <property type="entry name" value="YWTD domain"/>
    <property type="match status" value="1"/>
</dbReference>
<dbReference type="InterPro" id="IPR000033">
    <property type="entry name" value="LDLR_classB_rpt"/>
</dbReference>
<protein>
    <submittedName>
        <fullName evidence="4">NAD(P)-binding domain protein</fullName>
    </submittedName>
</protein>
<dbReference type="SMART" id="SM00135">
    <property type="entry name" value="LY"/>
    <property type="match status" value="5"/>
</dbReference>
<dbReference type="Gene3D" id="1.10.1040.10">
    <property type="entry name" value="N-(1-d-carboxylethyl)-l-norvaline Dehydrogenase, domain 2"/>
    <property type="match status" value="1"/>
</dbReference>
<dbReference type="PANTHER" id="PTHR48075">
    <property type="entry name" value="3-HYDROXYACYL-COA DEHYDROGENASE FAMILY PROTEIN"/>
    <property type="match status" value="1"/>
</dbReference>
<gene>
    <name evidence="4" type="ORF">GQ602_002144</name>
</gene>
<dbReference type="Gene3D" id="2.120.10.30">
    <property type="entry name" value="TolB, C-terminal domain"/>
    <property type="match status" value="2"/>
</dbReference>
<keyword evidence="1" id="KW-0560">Oxidoreductase</keyword>
<dbReference type="Pfam" id="PF02737">
    <property type="entry name" value="3HCDH_N"/>
    <property type="match status" value="1"/>
</dbReference>
<comment type="caution">
    <text evidence="4">The sequence shown here is derived from an EMBL/GenBank/DDBJ whole genome shotgun (WGS) entry which is preliminary data.</text>
</comment>
<evidence type="ECO:0000259" key="3">
    <source>
        <dbReference type="Pfam" id="PF02737"/>
    </source>
</evidence>
<reference evidence="4 5" key="1">
    <citation type="journal article" date="2020" name="G3 (Bethesda)">
        <title>Genetic Underpinnings of Host Manipulation by Ophiocordyceps as Revealed by Comparative Transcriptomics.</title>
        <authorList>
            <person name="Will I."/>
            <person name="Das B."/>
            <person name="Trinh T."/>
            <person name="Brachmann A."/>
            <person name="Ohm R.A."/>
            <person name="de Bekker C."/>
        </authorList>
    </citation>
    <scope>NUCLEOTIDE SEQUENCE [LARGE SCALE GENOMIC DNA]</scope>
    <source>
        <strain evidence="4 5">EC05</strain>
    </source>
</reference>
<dbReference type="OrthoDB" id="5958943at2759"/>
<dbReference type="GO" id="GO:0016616">
    <property type="term" value="F:oxidoreductase activity, acting on the CH-OH group of donors, NAD or NADP as acceptor"/>
    <property type="evidence" value="ECO:0007669"/>
    <property type="project" value="InterPro"/>
</dbReference>
<dbReference type="GO" id="GO:0006631">
    <property type="term" value="P:fatty acid metabolic process"/>
    <property type="evidence" value="ECO:0007669"/>
    <property type="project" value="InterPro"/>
</dbReference>
<organism evidence="4 5">
    <name type="scientific">Ophiocordyceps camponoti-floridani</name>
    <dbReference type="NCBI Taxonomy" id="2030778"/>
    <lineage>
        <taxon>Eukaryota</taxon>
        <taxon>Fungi</taxon>
        <taxon>Dikarya</taxon>
        <taxon>Ascomycota</taxon>
        <taxon>Pezizomycotina</taxon>
        <taxon>Sordariomycetes</taxon>
        <taxon>Hypocreomycetidae</taxon>
        <taxon>Hypocreales</taxon>
        <taxon>Ophiocordycipitaceae</taxon>
        <taxon>Ophiocordyceps</taxon>
    </lineage>
</organism>
<dbReference type="InterPro" id="IPR006108">
    <property type="entry name" value="3HC_DH_C"/>
</dbReference>
<dbReference type="PANTHER" id="PTHR48075:SF3">
    <property type="entry name" value="3-HYDROXYACYL-COA DEHYDROGENASE"/>
    <property type="match status" value="1"/>
</dbReference>
<dbReference type="SUPFAM" id="SSF51735">
    <property type="entry name" value="NAD(P)-binding Rossmann-fold domains"/>
    <property type="match status" value="1"/>
</dbReference>
<dbReference type="SUPFAM" id="SSF63829">
    <property type="entry name" value="Calcium-dependent phosphotriesterase"/>
    <property type="match status" value="1"/>
</dbReference>
<dbReference type="InterPro" id="IPR036291">
    <property type="entry name" value="NAD(P)-bd_dom_sf"/>
</dbReference>
<evidence type="ECO:0000313" key="5">
    <source>
        <dbReference type="Proteomes" id="UP000562929"/>
    </source>
</evidence>